<protein>
    <submittedName>
        <fullName evidence="6">Glutarate-semialdehyde dehydrogenase</fullName>
        <ecNumber evidence="6">1.2.1.-</ecNumber>
    </submittedName>
</protein>
<dbReference type="RefSeq" id="WP_201697377.1">
    <property type="nucleotide sequence ID" value="NZ_CAJHCQ010000009.1"/>
</dbReference>
<dbReference type="InterPro" id="IPR016160">
    <property type="entry name" value="Ald_DH_CS_CYS"/>
</dbReference>
<evidence type="ECO:0000256" key="4">
    <source>
        <dbReference type="RuleBase" id="RU003345"/>
    </source>
</evidence>
<dbReference type="EC" id="1.2.1.-" evidence="6"/>
<dbReference type="NCBIfam" id="NF008415">
    <property type="entry name" value="PRK11241.1"/>
    <property type="match status" value="1"/>
</dbReference>
<dbReference type="InterPro" id="IPR016163">
    <property type="entry name" value="Ald_DH_C"/>
</dbReference>
<dbReference type="SUPFAM" id="SSF53720">
    <property type="entry name" value="ALDH-like"/>
    <property type="match status" value="1"/>
</dbReference>
<organism evidence="6 7">
    <name type="scientific">Paraburkholderia hiiakae</name>
    <dbReference type="NCBI Taxonomy" id="1081782"/>
    <lineage>
        <taxon>Bacteria</taxon>
        <taxon>Pseudomonadati</taxon>
        <taxon>Pseudomonadota</taxon>
        <taxon>Betaproteobacteria</taxon>
        <taxon>Burkholderiales</taxon>
        <taxon>Burkholderiaceae</taxon>
        <taxon>Paraburkholderia</taxon>
    </lineage>
</organism>
<dbReference type="NCBIfam" id="TIGR01780">
    <property type="entry name" value="SSADH"/>
    <property type="match status" value="1"/>
</dbReference>
<dbReference type="InterPro" id="IPR010102">
    <property type="entry name" value="Succ_semiAld_DH"/>
</dbReference>
<dbReference type="GO" id="GO:0016491">
    <property type="term" value="F:oxidoreductase activity"/>
    <property type="evidence" value="ECO:0007669"/>
    <property type="project" value="UniProtKB-KW"/>
</dbReference>
<dbReference type="InterPro" id="IPR029510">
    <property type="entry name" value="Ald_DH_CS_GLU"/>
</dbReference>
<dbReference type="EMBL" id="CAJHCQ010000009">
    <property type="protein sequence ID" value="CAD6541213.1"/>
    <property type="molecule type" value="Genomic_DNA"/>
</dbReference>
<evidence type="ECO:0000313" key="7">
    <source>
        <dbReference type="Proteomes" id="UP000656319"/>
    </source>
</evidence>
<dbReference type="Proteomes" id="UP000656319">
    <property type="component" value="Unassembled WGS sequence"/>
</dbReference>
<dbReference type="PROSITE" id="PS00070">
    <property type="entry name" value="ALDEHYDE_DEHYDR_CYS"/>
    <property type="match status" value="1"/>
</dbReference>
<proteinExistence type="inferred from homology"/>
<dbReference type="PANTHER" id="PTHR43353">
    <property type="entry name" value="SUCCINATE-SEMIALDEHYDE DEHYDROGENASE, MITOCHONDRIAL"/>
    <property type="match status" value="1"/>
</dbReference>
<feature type="active site" evidence="3">
    <location>
        <position position="255"/>
    </location>
</feature>
<keyword evidence="7" id="KW-1185">Reference proteome</keyword>
<dbReference type="InterPro" id="IPR016161">
    <property type="entry name" value="Ald_DH/histidinol_DH"/>
</dbReference>
<name>A0ABM8NSG6_9BURK</name>
<dbReference type="Pfam" id="PF00171">
    <property type="entry name" value="Aldedh"/>
    <property type="match status" value="1"/>
</dbReference>
<evidence type="ECO:0000256" key="2">
    <source>
        <dbReference type="ARBA" id="ARBA00023002"/>
    </source>
</evidence>
<comment type="similarity">
    <text evidence="1 4">Belongs to the aldehyde dehydrogenase family.</text>
</comment>
<keyword evidence="2 4" id="KW-0560">Oxidoreductase</keyword>
<reference evidence="6 7" key="1">
    <citation type="submission" date="2020-10" db="EMBL/GenBank/DDBJ databases">
        <authorList>
            <person name="Peeters C."/>
        </authorList>
    </citation>
    <scope>NUCLEOTIDE SEQUENCE [LARGE SCALE GENOMIC DNA]</scope>
    <source>
        <strain evidence="6 7">LMG 27952</strain>
    </source>
</reference>
<sequence>MNLKDASLLQTNAYINGEWQRAEDGATFEVKNPATGALIGTVPRMGAAETRRAIAAANAAWPAWRAKTAKERSSILRKWHDLMMENADDLALILTTEQGKPIAEAKGEIGYAASFLEWFAEEGKRIYGDTIPTPANDKRIVVTKEPVGVCAAITPWNFPAAMITRKVGPALAAGCPIVLKPAEATPFSALALAVLAERAGVPRGVFSVVTGDPKAIGGELTSNPTVRKLSFTGSTPVGRLLMSQCASTVKKVSLELGGNAPFIVFEDADLDAAVAGAIASKYRNSGQTCVCTNRFYVHDAVYDAFAAKLRDAVEKLKVGLGTEAGVTQGPLINEAAVLKVESHIEDALAKGAQVTTGGKRHALGHGFFEPTILTGVTPAMKVARDETFGPLAPLFRFSSDEEVIRMANDTEFGLAAYFYSRDIGRVWRVAEALEYGMVGINTGLISNEVAPFGGVKQSGLGREGSHYGVDDYVVIKYMCMAGM</sequence>
<evidence type="ECO:0000256" key="3">
    <source>
        <dbReference type="PROSITE-ProRule" id="PRU10007"/>
    </source>
</evidence>
<dbReference type="InterPro" id="IPR050740">
    <property type="entry name" value="Aldehyde_DH_Superfamily"/>
</dbReference>
<dbReference type="PANTHER" id="PTHR43353:SF5">
    <property type="entry name" value="SUCCINATE-SEMIALDEHYDE DEHYDROGENASE, MITOCHONDRIAL"/>
    <property type="match status" value="1"/>
</dbReference>
<dbReference type="Gene3D" id="3.40.605.10">
    <property type="entry name" value="Aldehyde Dehydrogenase, Chain A, domain 1"/>
    <property type="match status" value="1"/>
</dbReference>
<dbReference type="InterPro" id="IPR016162">
    <property type="entry name" value="Ald_DH_N"/>
</dbReference>
<accession>A0ABM8NSG6</accession>
<dbReference type="CDD" id="cd07103">
    <property type="entry name" value="ALDH_F5_SSADH_GabD"/>
    <property type="match status" value="1"/>
</dbReference>
<dbReference type="PROSITE" id="PS00687">
    <property type="entry name" value="ALDEHYDE_DEHYDR_GLU"/>
    <property type="match status" value="1"/>
</dbReference>
<dbReference type="InterPro" id="IPR015590">
    <property type="entry name" value="Aldehyde_DH_dom"/>
</dbReference>
<evidence type="ECO:0000256" key="1">
    <source>
        <dbReference type="ARBA" id="ARBA00009986"/>
    </source>
</evidence>
<comment type="caution">
    <text evidence="6">The sequence shown here is derived from an EMBL/GenBank/DDBJ whole genome shotgun (WGS) entry which is preliminary data.</text>
</comment>
<feature type="domain" description="Aldehyde dehydrogenase" evidence="5">
    <location>
        <begin position="19"/>
        <end position="477"/>
    </location>
</feature>
<evidence type="ECO:0000313" key="6">
    <source>
        <dbReference type="EMBL" id="CAD6541213.1"/>
    </source>
</evidence>
<evidence type="ECO:0000259" key="5">
    <source>
        <dbReference type="Pfam" id="PF00171"/>
    </source>
</evidence>
<gene>
    <name evidence="6" type="primary">davD_3</name>
    <name evidence="6" type="ORF">LMG27952_03733</name>
</gene>
<dbReference type="Gene3D" id="3.40.309.10">
    <property type="entry name" value="Aldehyde Dehydrogenase, Chain A, domain 2"/>
    <property type="match status" value="1"/>
</dbReference>